<keyword evidence="1 3" id="KW-0238">DNA-binding</keyword>
<dbReference type="Proteomes" id="UP000095602">
    <property type="component" value="Unassembled WGS sequence"/>
</dbReference>
<evidence type="ECO:0000313" key="3">
    <source>
        <dbReference type="EMBL" id="CUP15180.1"/>
    </source>
</evidence>
<evidence type="ECO:0000256" key="1">
    <source>
        <dbReference type="ARBA" id="ARBA00023125"/>
    </source>
</evidence>
<dbReference type="RefSeq" id="WP_055274204.1">
    <property type="nucleotide sequence ID" value="NZ_CZAJ01000019.1"/>
</dbReference>
<organism evidence="3 4">
    <name type="scientific">Agathobacter rectalis</name>
    <dbReference type="NCBI Taxonomy" id="39491"/>
    <lineage>
        <taxon>Bacteria</taxon>
        <taxon>Bacillati</taxon>
        <taxon>Bacillota</taxon>
        <taxon>Clostridia</taxon>
        <taxon>Lachnospirales</taxon>
        <taxon>Lachnospiraceae</taxon>
        <taxon>Agathobacter</taxon>
    </lineage>
</organism>
<dbReference type="PANTHER" id="PTHR46558">
    <property type="entry name" value="TRACRIPTIONAL REGULATORY PROTEIN-RELATED-RELATED"/>
    <property type="match status" value="1"/>
</dbReference>
<dbReference type="SUPFAM" id="SSF47413">
    <property type="entry name" value="lambda repressor-like DNA-binding domains"/>
    <property type="match status" value="2"/>
</dbReference>
<protein>
    <submittedName>
        <fullName evidence="3">DNA-binding transcriptional repressor PuuR</fullName>
    </submittedName>
</protein>
<dbReference type="Gene3D" id="1.10.260.40">
    <property type="entry name" value="lambda repressor-like DNA-binding domains"/>
    <property type="match status" value="2"/>
</dbReference>
<feature type="domain" description="HTH cro/C1-type" evidence="2">
    <location>
        <begin position="7"/>
        <end position="61"/>
    </location>
</feature>
<proteinExistence type="predicted"/>
<dbReference type="SMART" id="SM00530">
    <property type="entry name" value="HTH_XRE"/>
    <property type="match status" value="2"/>
</dbReference>
<accession>A0A174L196</accession>
<dbReference type="InterPro" id="IPR001387">
    <property type="entry name" value="Cro/C1-type_HTH"/>
</dbReference>
<name>A0A174L196_9FIRM</name>
<reference evidence="3 4" key="1">
    <citation type="submission" date="2015-09" db="EMBL/GenBank/DDBJ databases">
        <authorList>
            <consortium name="Pathogen Informatics"/>
        </authorList>
    </citation>
    <scope>NUCLEOTIDE SEQUENCE [LARGE SCALE GENOMIC DNA]</scope>
    <source>
        <strain evidence="3 4">2789STDY5834884</strain>
    </source>
</reference>
<dbReference type="PROSITE" id="PS50943">
    <property type="entry name" value="HTH_CROC1"/>
    <property type="match status" value="2"/>
</dbReference>
<dbReference type="Pfam" id="PF01381">
    <property type="entry name" value="HTH_3"/>
    <property type="match status" value="2"/>
</dbReference>
<dbReference type="AlphaFoldDB" id="A0A174L196"/>
<dbReference type="InterPro" id="IPR010982">
    <property type="entry name" value="Lambda_DNA-bd_dom_sf"/>
</dbReference>
<evidence type="ECO:0000259" key="2">
    <source>
        <dbReference type="PROSITE" id="PS50943"/>
    </source>
</evidence>
<gene>
    <name evidence="3" type="ORF">ERS852497_02048</name>
</gene>
<sequence length="143" mass="16312">MYLAENLKFLREQRGKTQQELAKLFGVEQKTLSSWECGSRTPAIGMIVEMAKYYEVSLDDLVLTDMKPPIPVYALNIAYLRKKYGMTQQELVEIVGLKHKSSISLIEAGKYEPSIEKLEKLADFFGVTMDQIVKQDLSQEVSE</sequence>
<dbReference type="EMBL" id="CZAJ01000019">
    <property type="protein sequence ID" value="CUP15180.1"/>
    <property type="molecule type" value="Genomic_DNA"/>
</dbReference>
<dbReference type="GO" id="GO:0003677">
    <property type="term" value="F:DNA binding"/>
    <property type="evidence" value="ECO:0007669"/>
    <property type="project" value="UniProtKB-KW"/>
</dbReference>
<dbReference type="PANTHER" id="PTHR46558:SF11">
    <property type="entry name" value="HTH-TYPE TRANSCRIPTIONAL REGULATOR XRE"/>
    <property type="match status" value="1"/>
</dbReference>
<evidence type="ECO:0000313" key="4">
    <source>
        <dbReference type="Proteomes" id="UP000095602"/>
    </source>
</evidence>
<feature type="domain" description="HTH cro/C1-type" evidence="2">
    <location>
        <begin position="77"/>
        <end position="132"/>
    </location>
</feature>
<dbReference type="CDD" id="cd00093">
    <property type="entry name" value="HTH_XRE"/>
    <property type="match status" value="2"/>
</dbReference>